<feature type="domain" description="Putative sensor" evidence="2">
    <location>
        <begin position="24"/>
        <end position="131"/>
    </location>
</feature>
<evidence type="ECO:0000256" key="1">
    <source>
        <dbReference type="SAM" id="Phobius"/>
    </source>
</evidence>
<organism evidence="3 4">
    <name type="scientific">Streptomyces boncukensis</name>
    <dbReference type="NCBI Taxonomy" id="2711219"/>
    <lineage>
        <taxon>Bacteria</taxon>
        <taxon>Bacillati</taxon>
        <taxon>Actinomycetota</taxon>
        <taxon>Actinomycetes</taxon>
        <taxon>Kitasatosporales</taxon>
        <taxon>Streptomycetaceae</taxon>
        <taxon>Streptomyces</taxon>
    </lineage>
</organism>
<dbReference type="InterPro" id="IPR025828">
    <property type="entry name" value="Put_sensor_dom"/>
</dbReference>
<comment type="caution">
    <text evidence="3">The sequence shown here is derived from an EMBL/GenBank/DDBJ whole genome shotgun (WGS) entry which is preliminary data.</text>
</comment>
<sequence>MEPITRFVSPGLEGLRRCLRLWGLALVATWYSLLALLCSSGPALLLLPRVQACLRGLTARQRALAAAWSEVRIPAPRALPPGGAPLTEQFRALFGDPRARREWLWLFLEPLAGAGLVFLPVALVLGGLWGMGMGLY</sequence>
<gene>
    <name evidence="3" type="ORF">G5C65_17545</name>
</gene>
<protein>
    <submittedName>
        <fullName evidence="3">Sensor histidine kinase</fullName>
    </submittedName>
</protein>
<dbReference type="GO" id="GO:0016301">
    <property type="term" value="F:kinase activity"/>
    <property type="evidence" value="ECO:0007669"/>
    <property type="project" value="UniProtKB-KW"/>
</dbReference>
<feature type="non-terminal residue" evidence="3">
    <location>
        <position position="136"/>
    </location>
</feature>
<dbReference type="AlphaFoldDB" id="A0A6G4WZU3"/>
<evidence type="ECO:0000259" key="2">
    <source>
        <dbReference type="Pfam" id="PF13796"/>
    </source>
</evidence>
<keyword evidence="3" id="KW-0418">Kinase</keyword>
<name>A0A6G4WZU3_9ACTN</name>
<keyword evidence="4" id="KW-1185">Reference proteome</keyword>
<keyword evidence="1" id="KW-0812">Transmembrane</keyword>
<keyword evidence="1" id="KW-1133">Transmembrane helix</keyword>
<dbReference type="Proteomes" id="UP000477722">
    <property type="component" value="Unassembled WGS sequence"/>
</dbReference>
<keyword evidence="1" id="KW-0472">Membrane</keyword>
<dbReference type="EMBL" id="JAAKZZ010000170">
    <property type="protein sequence ID" value="NGO70127.1"/>
    <property type="molecule type" value="Genomic_DNA"/>
</dbReference>
<keyword evidence="3" id="KW-0808">Transferase</keyword>
<proteinExistence type="predicted"/>
<reference evidence="3 4" key="1">
    <citation type="submission" date="2020-02" db="EMBL/GenBank/DDBJ databases">
        <title>Whole-genome analyses of novel actinobacteria.</title>
        <authorList>
            <person name="Sahin N."/>
            <person name="Tatar D."/>
        </authorList>
    </citation>
    <scope>NUCLEOTIDE SEQUENCE [LARGE SCALE GENOMIC DNA]</scope>
    <source>
        <strain evidence="3 4">SB3404</strain>
    </source>
</reference>
<accession>A0A6G4WZU3</accession>
<dbReference type="Pfam" id="PF13796">
    <property type="entry name" value="Sensor"/>
    <property type="match status" value="1"/>
</dbReference>
<feature type="transmembrane region" description="Helical" evidence="1">
    <location>
        <begin position="103"/>
        <end position="129"/>
    </location>
</feature>
<evidence type="ECO:0000313" key="3">
    <source>
        <dbReference type="EMBL" id="NGO70127.1"/>
    </source>
</evidence>
<evidence type="ECO:0000313" key="4">
    <source>
        <dbReference type="Proteomes" id="UP000477722"/>
    </source>
</evidence>
<feature type="transmembrane region" description="Helical" evidence="1">
    <location>
        <begin position="20"/>
        <end position="47"/>
    </location>
</feature>
<dbReference type="RefSeq" id="WP_206441929.1">
    <property type="nucleotide sequence ID" value="NZ_JAAKZZ010000170.1"/>
</dbReference>